<reference evidence="6" key="1">
    <citation type="journal article" date="2014" name="Int. J. Syst. Evol. Microbiol.">
        <title>Complete genome sequence of Corynebacterium casei LMG S-19264T (=DSM 44701T), isolated from a smear-ripened cheese.</title>
        <authorList>
            <consortium name="US DOE Joint Genome Institute (JGI-PGF)"/>
            <person name="Walter F."/>
            <person name="Albersmeier A."/>
            <person name="Kalinowski J."/>
            <person name="Ruckert C."/>
        </authorList>
    </citation>
    <scope>NUCLEOTIDE SEQUENCE</scope>
    <source>
        <strain evidence="6">CGMCC 1.10859</strain>
    </source>
</reference>
<dbReference type="Pfam" id="PF04279">
    <property type="entry name" value="IspA"/>
    <property type="match status" value="1"/>
</dbReference>
<evidence type="ECO:0000256" key="5">
    <source>
        <dbReference type="SAM" id="Phobius"/>
    </source>
</evidence>
<proteinExistence type="predicted"/>
<dbReference type="PANTHER" id="PTHR36917">
    <property type="entry name" value="INTRACELLULAR SEPTATION PROTEIN A-RELATED"/>
    <property type="match status" value="1"/>
</dbReference>
<organism evidence="6 9">
    <name type="scientific">Allgaiera indica</name>
    <dbReference type="NCBI Taxonomy" id="765699"/>
    <lineage>
        <taxon>Bacteria</taxon>
        <taxon>Pseudomonadati</taxon>
        <taxon>Pseudomonadota</taxon>
        <taxon>Alphaproteobacteria</taxon>
        <taxon>Rhodobacterales</taxon>
        <taxon>Paracoccaceae</taxon>
        <taxon>Allgaiera</taxon>
    </lineage>
</organism>
<keyword evidence="8" id="KW-1185">Reference proteome</keyword>
<reference evidence="6" key="3">
    <citation type="submission" date="2023-06" db="EMBL/GenBank/DDBJ databases">
        <authorList>
            <person name="Sun Q."/>
            <person name="Zhou Y."/>
        </authorList>
    </citation>
    <scope>NUCLEOTIDE SEQUENCE</scope>
    <source>
        <strain evidence="6">CGMCC 1.10859</strain>
    </source>
</reference>
<accession>A0AAN5A1M3</accession>
<evidence type="ECO:0000313" key="7">
    <source>
        <dbReference type="EMBL" id="SDX58043.1"/>
    </source>
</evidence>
<feature type="transmembrane region" description="Helical" evidence="5">
    <location>
        <begin position="7"/>
        <end position="27"/>
    </location>
</feature>
<gene>
    <name evidence="6" type="ORF">GCM10008024_32250</name>
    <name evidence="7" type="ORF">SAMN05444006_12060</name>
</gene>
<evidence type="ECO:0000313" key="9">
    <source>
        <dbReference type="Proteomes" id="UP000634647"/>
    </source>
</evidence>
<sequence>MKSFLRAVSLLLSDLASTFLFLAVLLASHDMPMAILSGMVLGVVQIVWLRRGGRRVETMQWLSLGLVLGSGGVALMTGDPRIVMLKPSLIYLIVGSVMLKRGWMLRYMPPGVQDLLGDVTVIFGYLWAGLMFFSAVLNVALALTLAPAHWALVMSVYGVASKLGLFLTHFAAMQIVGFSRGRRRALAARAASGAVSGDMPNPALRPQDRP</sequence>
<feature type="transmembrane region" description="Helical" evidence="5">
    <location>
        <begin position="149"/>
        <end position="176"/>
    </location>
</feature>
<evidence type="ECO:0000256" key="4">
    <source>
        <dbReference type="ARBA" id="ARBA00023136"/>
    </source>
</evidence>
<feature type="transmembrane region" description="Helical" evidence="5">
    <location>
        <begin position="61"/>
        <end position="78"/>
    </location>
</feature>
<dbReference type="Proteomes" id="UP000634647">
    <property type="component" value="Unassembled WGS sequence"/>
</dbReference>
<dbReference type="PANTHER" id="PTHR36917:SF1">
    <property type="entry name" value="INNER MEMBRANE-SPANNING PROTEIN YCIB"/>
    <property type="match status" value="1"/>
</dbReference>
<feature type="transmembrane region" description="Helical" evidence="5">
    <location>
        <begin position="115"/>
        <end position="143"/>
    </location>
</feature>
<protein>
    <submittedName>
        <fullName evidence="6 7">Intracellular septation protein</fullName>
    </submittedName>
</protein>
<keyword evidence="2 5" id="KW-0812">Transmembrane</keyword>
<name>A0AAN5A1M3_9RHOB</name>
<dbReference type="EMBL" id="BNAB01000017">
    <property type="protein sequence ID" value="GHE04574.1"/>
    <property type="molecule type" value="Genomic_DNA"/>
</dbReference>
<evidence type="ECO:0000256" key="2">
    <source>
        <dbReference type="ARBA" id="ARBA00022692"/>
    </source>
</evidence>
<keyword evidence="3 5" id="KW-1133">Transmembrane helix</keyword>
<dbReference type="AlphaFoldDB" id="A0AAN5A1M3"/>
<dbReference type="RefSeq" id="WP_051645954.1">
    <property type="nucleotide sequence ID" value="NZ_BNAB01000017.1"/>
</dbReference>
<evidence type="ECO:0000313" key="8">
    <source>
        <dbReference type="Proteomes" id="UP000199541"/>
    </source>
</evidence>
<evidence type="ECO:0000256" key="1">
    <source>
        <dbReference type="ARBA" id="ARBA00022475"/>
    </source>
</evidence>
<dbReference type="InterPro" id="IPR006008">
    <property type="entry name" value="YciB"/>
</dbReference>
<keyword evidence="1" id="KW-1003">Cell membrane</keyword>
<keyword evidence="4 5" id="KW-0472">Membrane</keyword>
<dbReference type="GO" id="GO:0005886">
    <property type="term" value="C:plasma membrane"/>
    <property type="evidence" value="ECO:0007669"/>
    <property type="project" value="TreeGrafter"/>
</dbReference>
<feature type="transmembrane region" description="Helical" evidence="5">
    <location>
        <begin position="84"/>
        <end position="103"/>
    </location>
</feature>
<dbReference type="Proteomes" id="UP000199541">
    <property type="component" value="Unassembled WGS sequence"/>
</dbReference>
<comment type="caution">
    <text evidence="6">The sequence shown here is derived from an EMBL/GenBank/DDBJ whole genome shotgun (WGS) entry which is preliminary data.</text>
</comment>
<feature type="transmembrane region" description="Helical" evidence="5">
    <location>
        <begin position="33"/>
        <end position="49"/>
    </location>
</feature>
<evidence type="ECO:0000313" key="6">
    <source>
        <dbReference type="EMBL" id="GHE04574.1"/>
    </source>
</evidence>
<dbReference type="EMBL" id="FNOB01000020">
    <property type="protein sequence ID" value="SDX58043.1"/>
    <property type="molecule type" value="Genomic_DNA"/>
</dbReference>
<reference evidence="7 8" key="2">
    <citation type="submission" date="2016-10" db="EMBL/GenBank/DDBJ databases">
        <authorList>
            <person name="Varghese N."/>
            <person name="Submissions S."/>
        </authorList>
    </citation>
    <scope>NUCLEOTIDE SEQUENCE [LARGE SCALE GENOMIC DNA]</scope>
    <source>
        <strain evidence="7 8">DSM 24802</strain>
    </source>
</reference>
<evidence type="ECO:0000256" key="3">
    <source>
        <dbReference type="ARBA" id="ARBA00022989"/>
    </source>
</evidence>